<comment type="caution">
    <text evidence="5">The sequence shown here is derived from an EMBL/GenBank/DDBJ whole genome shotgun (WGS) entry which is preliminary data.</text>
</comment>
<evidence type="ECO:0000259" key="4">
    <source>
        <dbReference type="Pfam" id="PF00188"/>
    </source>
</evidence>
<proteinExistence type="predicted"/>
<evidence type="ECO:0000256" key="1">
    <source>
        <dbReference type="ARBA" id="ARBA00004613"/>
    </source>
</evidence>
<dbReference type="InterPro" id="IPR014044">
    <property type="entry name" value="CAP_dom"/>
</dbReference>
<dbReference type="InterPro" id="IPR050557">
    <property type="entry name" value="RTX_toxin/Mannuronan_C5-epim"/>
</dbReference>
<gene>
    <name evidence="5" type="ORF">AB0T83_13545</name>
</gene>
<dbReference type="PANTHER" id="PTHR38340">
    <property type="entry name" value="S-LAYER PROTEIN"/>
    <property type="match status" value="1"/>
</dbReference>
<dbReference type="Pfam" id="PF00353">
    <property type="entry name" value="HemolysinCabind"/>
    <property type="match status" value="8"/>
</dbReference>
<comment type="subcellular location">
    <subcellularLocation>
        <location evidence="1">Secreted</location>
    </subcellularLocation>
</comment>
<dbReference type="EMBL" id="JBFBVU010000018">
    <property type="protein sequence ID" value="MEV8467799.1"/>
    <property type="molecule type" value="Genomic_DNA"/>
</dbReference>
<dbReference type="Gene3D" id="2.150.10.10">
    <property type="entry name" value="Serralysin-like metalloprotease, C-terminal"/>
    <property type="match status" value="4"/>
</dbReference>
<dbReference type="PROSITE" id="PS00330">
    <property type="entry name" value="HEMOLYSIN_CALCIUM"/>
    <property type="match status" value="2"/>
</dbReference>
<sequence>MTVDIYAPTPGDALSSAELEFYHLVNDYRISLGLDAIQLSQSLTTVAGRHAQDVLYNIWEPNLQQPANASLNSWSDAVYFNDHSNTGVMHDAPQRLGTAYVDPNATPTTRLDRGYELSVAGPATVQEAFNAFLASDPHHNVIINNATWATFDFNAIGFGVEQDPSITTNGGTIYHIWFGEMADPAGAPDINGDGSDNSLRGTLFDDVLDGLAGNDTILGDDGDDIIRAGTGNDVFNGGNGADTLIEDLSGAAAQQFVVQVNLNTGDHGAKGDAANRDTLIAMENYTLIGDYDAEVMGNGAANVVTTDAGDDTISVGAGDDTVNAGDGNDTIDGGGGSDQLFGQAGDDHLTGGFANDFLFGGSGNDTLLGGDSNDQLFGGSGIDTMDGGNGSDFYVIDAFDLVMDTGTTGYDKAQINDAGGVSVLMTLAGWGGIERVNGFTGNDTVDASEQTSTVLLFGDAGDDMLTGGSGNDVLIGGDGNDTLTGNDGNDIMLGAAGNDTFNGGAGNDVFYIGESGDVVSDGGAGFDKAVIYDTNGLTLNVGSWVGVERIMGLTGDDTIDATGMTTSVTLVGGAGKDVLTGGSDADVFFGGADDDTLLGAAGNDALIAGAGNDMLDGGAGNDFLFGGAGIDAFVWTDGFGKDVVKDFTDGIDRLDFAGHSTVNSTSDLVITQSGQHTIISLAAGGTDQITLANTQASLITGSDFDFV</sequence>
<evidence type="ECO:0000256" key="3">
    <source>
        <dbReference type="SAM" id="MobiDB-lite"/>
    </source>
</evidence>
<dbReference type="SUPFAM" id="SSF51120">
    <property type="entry name" value="beta-Roll"/>
    <property type="match status" value="4"/>
</dbReference>
<dbReference type="PANTHER" id="PTHR38340:SF1">
    <property type="entry name" value="S-LAYER PROTEIN"/>
    <property type="match status" value="1"/>
</dbReference>
<dbReference type="PRINTS" id="PR00313">
    <property type="entry name" value="CABNDNGRPT"/>
</dbReference>
<dbReference type="Pfam" id="PF00188">
    <property type="entry name" value="CAP"/>
    <property type="match status" value="1"/>
</dbReference>
<keyword evidence="6" id="KW-1185">Reference proteome</keyword>
<name>A0ABV3L891_9RHOB</name>
<evidence type="ECO:0000313" key="6">
    <source>
        <dbReference type="Proteomes" id="UP001553161"/>
    </source>
</evidence>
<evidence type="ECO:0000313" key="5">
    <source>
        <dbReference type="EMBL" id="MEV8467799.1"/>
    </source>
</evidence>
<dbReference type="InterPro" id="IPR011049">
    <property type="entry name" value="Serralysin-like_metalloprot_C"/>
</dbReference>
<reference evidence="5 6" key="1">
    <citation type="submission" date="2024-07" db="EMBL/GenBank/DDBJ databases">
        <authorList>
            <person name="Kang M."/>
        </authorList>
    </citation>
    <scope>NUCLEOTIDE SEQUENCE [LARGE SCALE GENOMIC DNA]</scope>
    <source>
        <strain evidence="5 6">DFM31</strain>
    </source>
</reference>
<dbReference type="InterPro" id="IPR018511">
    <property type="entry name" value="Hemolysin-typ_Ca-bd_CS"/>
</dbReference>
<accession>A0ABV3L891</accession>
<dbReference type="RefSeq" id="WP_366193685.1">
    <property type="nucleotide sequence ID" value="NZ_JBFBVU010000018.1"/>
</dbReference>
<dbReference type="Proteomes" id="UP001553161">
    <property type="component" value="Unassembled WGS sequence"/>
</dbReference>
<protein>
    <submittedName>
        <fullName evidence="5">CAP domain-containing protein</fullName>
    </submittedName>
</protein>
<evidence type="ECO:0000256" key="2">
    <source>
        <dbReference type="ARBA" id="ARBA00022525"/>
    </source>
</evidence>
<organism evidence="5 6">
    <name type="scientific">Meridianimarinicoccus marinus</name>
    <dbReference type="NCBI Taxonomy" id="3231483"/>
    <lineage>
        <taxon>Bacteria</taxon>
        <taxon>Pseudomonadati</taxon>
        <taxon>Pseudomonadota</taxon>
        <taxon>Alphaproteobacteria</taxon>
        <taxon>Rhodobacterales</taxon>
        <taxon>Paracoccaceae</taxon>
        <taxon>Meridianimarinicoccus</taxon>
    </lineage>
</organism>
<keyword evidence="2" id="KW-0964">Secreted</keyword>
<dbReference type="InterPro" id="IPR001343">
    <property type="entry name" value="Hemolysn_Ca-bd"/>
</dbReference>
<feature type="domain" description="SCP" evidence="4">
    <location>
        <begin position="23"/>
        <end position="165"/>
    </location>
</feature>
<feature type="region of interest" description="Disordered" evidence="3">
    <location>
        <begin position="318"/>
        <end position="337"/>
    </location>
</feature>